<dbReference type="EMBL" id="HACG01033825">
    <property type="protein sequence ID" value="CEK80690.1"/>
    <property type="molecule type" value="Transcribed_RNA"/>
</dbReference>
<keyword evidence="2" id="KW-0540">Nuclease</keyword>
<keyword evidence="7" id="KW-0539">Nucleus</keyword>
<evidence type="ECO:0000313" key="13">
    <source>
        <dbReference type="EMBL" id="CEK80690.1"/>
    </source>
</evidence>
<evidence type="ECO:0000256" key="5">
    <source>
        <dbReference type="ARBA" id="ARBA00022839"/>
    </source>
</evidence>
<feature type="domain" description="3'-5' exonuclease" evidence="12">
    <location>
        <begin position="111"/>
        <end position="298"/>
    </location>
</feature>
<evidence type="ECO:0000256" key="2">
    <source>
        <dbReference type="ARBA" id="ARBA00022722"/>
    </source>
</evidence>
<evidence type="ECO:0000256" key="9">
    <source>
        <dbReference type="ARBA" id="ARBA00040531"/>
    </source>
</evidence>
<dbReference type="GO" id="GO:0008408">
    <property type="term" value="F:3'-5' exonuclease activity"/>
    <property type="evidence" value="ECO:0007669"/>
    <property type="project" value="InterPro"/>
</dbReference>
<dbReference type="PANTHER" id="PTHR13620:SF109">
    <property type="entry name" value="3'-5' EXONUCLEASE"/>
    <property type="match status" value="1"/>
</dbReference>
<dbReference type="GO" id="GO:0005634">
    <property type="term" value="C:nucleus"/>
    <property type="evidence" value="ECO:0007669"/>
    <property type="project" value="UniProtKB-SubCell"/>
</dbReference>
<dbReference type="InterPro" id="IPR036397">
    <property type="entry name" value="RNaseH_sf"/>
</dbReference>
<dbReference type="InterPro" id="IPR012337">
    <property type="entry name" value="RNaseH-like_sf"/>
</dbReference>
<organism evidence="13">
    <name type="scientific">Arion vulgaris</name>
    <dbReference type="NCBI Taxonomy" id="1028688"/>
    <lineage>
        <taxon>Eukaryota</taxon>
        <taxon>Metazoa</taxon>
        <taxon>Spiralia</taxon>
        <taxon>Lophotrochozoa</taxon>
        <taxon>Mollusca</taxon>
        <taxon>Gastropoda</taxon>
        <taxon>Heterobranchia</taxon>
        <taxon>Euthyneura</taxon>
        <taxon>Panpulmonata</taxon>
        <taxon>Eupulmonata</taxon>
        <taxon>Stylommatophora</taxon>
        <taxon>Helicina</taxon>
        <taxon>Arionoidea</taxon>
        <taxon>Arionidae</taxon>
        <taxon>Arion</taxon>
    </lineage>
</organism>
<dbReference type="InterPro" id="IPR002562">
    <property type="entry name" value="3'-5'_exonuclease_dom"/>
</dbReference>
<comment type="function">
    <text evidence="11">Has exonuclease activity on both single-stranded and duplex templates bearing overhangs, but not blunt ended duplex DNA, and cleaves in a 3'-5' direction. Essential for the formation of DNA replication focal centers. Has an important role in maintaining genome stability.</text>
</comment>
<evidence type="ECO:0000256" key="6">
    <source>
        <dbReference type="ARBA" id="ARBA00022842"/>
    </source>
</evidence>
<dbReference type="PANTHER" id="PTHR13620">
    <property type="entry name" value="3-5 EXONUCLEASE"/>
    <property type="match status" value="1"/>
</dbReference>
<keyword evidence="6" id="KW-0460">Magnesium</keyword>
<name>A0A0B7AL76_9EUPU</name>
<proteinExistence type="inferred from homology"/>
<dbReference type="SUPFAM" id="SSF53098">
    <property type="entry name" value="Ribonuclease H-like"/>
    <property type="match status" value="1"/>
</dbReference>
<comment type="subcellular location">
    <subcellularLocation>
        <location evidence="1">Nucleus</location>
    </subcellularLocation>
</comment>
<evidence type="ECO:0000256" key="8">
    <source>
        <dbReference type="ARBA" id="ARBA00037949"/>
    </source>
</evidence>
<evidence type="ECO:0000256" key="7">
    <source>
        <dbReference type="ARBA" id="ARBA00023242"/>
    </source>
</evidence>
<protein>
    <recommendedName>
        <fullName evidence="9">3'-5' exonuclease</fullName>
    </recommendedName>
    <alternativeName>
        <fullName evidence="10">Werner Syndrome-like exonuclease</fullName>
    </alternativeName>
</protein>
<dbReference type="GO" id="GO:0003676">
    <property type="term" value="F:nucleic acid binding"/>
    <property type="evidence" value="ECO:0007669"/>
    <property type="project" value="InterPro"/>
</dbReference>
<reference evidence="13" key="1">
    <citation type="submission" date="2014-12" db="EMBL/GenBank/DDBJ databases">
        <title>Insight into the proteome of Arion vulgaris.</title>
        <authorList>
            <person name="Aradska J."/>
            <person name="Bulat T."/>
            <person name="Smidak R."/>
            <person name="Sarate P."/>
            <person name="Gangsoo J."/>
            <person name="Sialana F."/>
            <person name="Bilban M."/>
            <person name="Lubec G."/>
        </authorList>
    </citation>
    <scope>NUCLEOTIDE SEQUENCE</scope>
    <source>
        <tissue evidence="13">Skin</tissue>
    </source>
</reference>
<dbReference type="Pfam" id="PF01612">
    <property type="entry name" value="DNA_pol_A_exo1"/>
    <property type="match status" value="1"/>
</dbReference>
<gene>
    <name evidence="13" type="primary">ORF122203</name>
</gene>
<dbReference type="GO" id="GO:0046872">
    <property type="term" value="F:metal ion binding"/>
    <property type="evidence" value="ECO:0007669"/>
    <property type="project" value="UniProtKB-KW"/>
</dbReference>
<evidence type="ECO:0000256" key="11">
    <source>
        <dbReference type="ARBA" id="ARBA00045901"/>
    </source>
</evidence>
<evidence type="ECO:0000256" key="3">
    <source>
        <dbReference type="ARBA" id="ARBA00022723"/>
    </source>
</evidence>
<dbReference type="SMART" id="SM00474">
    <property type="entry name" value="35EXOc"/>
    <property type="match status" value="1"/>
</dbReference>
<evidence type="ECO:0000256" key="1">
    <source>
        <dbReference type="ARBA" id="ARBA00004123"/>
    </source>
</evidence>
<keyword evidence="4" id="KW-0378">Hydrolase</keyword>
<evidence type="ECO:0000256" key="4">
    <source>
        <dbReference type="ARBA" id="ARBA00022801"/>
    </source>
</evidence>
<keyword evidence="3" id="KW-0479">Metal-binding</keyword>
<evidence type="ECO:0000259" key="12">
    <source>
        <dbReference type="SMART" id="SM00474"/>
    </source>
</evidence>
<dbReference type="Gene3D" id="3.30.420.10">
    <property type="entry name" value="Ribonuclease H-like superfamily/Ribonuclease H"/>
    <property type="match status" value="1"/>
</dbReference>
<comment type="similarity">
    <text evidence="8">Belongs to the WRNexo family.</text>
</comment>
<dbReference type="CDD" id="cd06141">
    <property type="entry name" value="WRN_exo"/>
    <property type="match status" value="1"/>
</dbReference>
<dbReference type="AlphaFoldDB" id="A0A0B7AL76"/>
<dbReference type="GO" id="GO:0006139">
    <property type="term" value="P:nucleobase-containing compound metabolic process"/>
    <property type="evidence" value="ECO:0007669"/>
    <property type="project" value="InterPro"/>
</dbReference>
<sequence>MASRQATLKRRLPSWMETVHNQHKKVPEAVNHILCCPDEVCTEMVHSKLHPPAKLNQDATNVTHNLDIETSVTPSGWSFASAGTSNNTSSNMTAGEVIAKGMPLLAFKGRVIYSCHYDDCCCLCEEILSGLSESKKTPIGFDMEWPVTFQKGSSIKASLIQLCMSAEICYIFHVSAMPKFPVSLRKLIHDARILFVGLNIVSDMWKLERDYDVRVKPIIDRGSVIDIGKLANEKMKSSEHWSLDGLCRNVLRHRLNKDVELRCGDWNEVPLSNEQRLYAASDALAGYLLYESLKDNGS</sequence>
<accession>A0A0B7AL76</accession>
<dbReference type="InterPro" id="IPR051132">
    <property type="entry name" value="3-5_Exonuclease_domain"/>
</dbReference>
<evidence type="ECO:0000256" key="10">
    <source>
        <dbReference type="ARBA" id="ARBA00042761"/>
    </source>
</evidence>
<keyword evidence="5" id="KW-0269">Exonuclease</keyword>